<dbReference type="EMBL" id="FNQB01000001">
    <property type="protein sequence ID" value="SDY62997.1"/>
    <property type="molecule type" value="Genomic_DNA"/>
</dbReference>
<name>A0A1H3LEK2_9ACTN</name>
<keyword evidence="3" id="KW-1185">Reference proteome</keyword>
<evidence type="ECO:0000313" key="3">
    <source>
        <dbReference type="Proteomes" id="UP000199632"/>
    </source>
</evidence>
<feature type="transmembrane region" description="Helical" evidence="1">
    <location>
        <begin position="139"/>
        <end position="157"/>
    </location>
</feature>
<dbReference type="Proteomes" id="UP000199632">
    <property type="component" value="Unassembled WGS sequence"/>
</dbReference>
<proteinExistence type="predicted"/>
<evidence type="ECO:0000313" key="2">
    <source>
        <dbReference type="EMBL" id="SDY62997.1"/>
    </source>
</evidence>
<dbReference type="STRING" id="137265.SAMN05421684_0714"/>
<dbReference type="AlphaFoldDB" id="A0A1H3LEK2"/>
<feature type="transmembrane region" description="Helical" evidence="1">
    <location>
        <begin position="169"/>
        <end position="187"/>
    </location>
</feature>
<dbReference type="PANTHER" id="PTHR35007">
    <property type="entry name" value="INTEGRAL MEMBRANE PROTEIN-RELATED"/>
    <property type="match status" value="1"/>
</dbReference>
<evidence type="ECO:0000256" key="1">
    <source>
        <dbReference type="SAM" id="Phobius"/>
    </source>
</evidence>
<feature type="transmembrane region" description="Helical" evidence="1">
    <location>
        <begin position="20"/>
        <end position="42"/>
    </location>
</feature>
<reference evidence="3" key="1">
    <citation type="submission" date="2016-10" db="EMBL/GenBank/DDBJ databases">
        <authorList>
            <person name="Varghese N."/>
            <person name="Submissions S."/>
        </authorList>
    </citation>
    <scope>NUCLEOTIDE SEQUENCE [LARGE SCALE GENOMIC DNA]</scope>
    <source>
        <strain evidence="3">DSM 44718</strain>
    </source>
</reference>
<keyword evidence="1" id="KW-0812">Transmembrane</keyword>
<keyword evidence="1" id="KW-1133">Transmembrane helix</keyword>
<protein>
    <submittedName>
        <fullName evidence="2">Tight adherence protein B</fullName>
    </submittedName>
</protein>
<organism evidence="2 3">
    <name type="scientific">Asanoa ishikariensis</name>
    <dbReference type="NCBI Taxonomy" id="137265"/>
    <lineage>
        <taxon>Bacteria</taxon>
        <taxon>Bacillati</taxon>
        <taxon>Actinomycetota</taxon>
        <taxon>Actinomycetes</taxon>
        <taxon>Micromonosporales</taxon>
        <taxon>Micromonosporaceae</taxon>
        <taxon>Asanoa</taxon>
    </lineage>
</organism>
<keyword evidence="1" id="KW-0472">Membrane</keyword>
<accession>A0A1H3LEK2</accession>
<gene>
    <name evidence="2" type="ORF">SAMN05421684_0714</name>
</gene>
<dbReference type="PANTHER" id="PTHR35007:SF4">
    <property type="entry name" value="CONSERVED TRANSMEMBRANE PROTEIN-RELATED"/>
    <property type="match status" value="1"/>
</dbReference>
<sequence>MLAGPLAFPLGFGAPASVGFVLGGVVAAVALGAYGTVAVFFLRRRRVATACRAARSALLDRLTGIAADLRAGLPATAALADDPSRDDGLIALARSAVTLAERTGAPLADLVDRIEADARAGDRARAAAVAQAAGAEATALLLAALPLGGLMLGYAIGSDPLAVLLHTPLGALCAFGAVALQILGLAWSQRLQPRLS</sequence>